<dbReference type="SUPFAM" id="SSF46785">
    <property type="entry name" value="Winged helix' DNA-binding domain"/>
    <property type="match status" value="1"/>
</dbReference>
<reference evidence="6 7" key="1">
    <citation type="submission" date="2019-01" db="EMBL/GenBank/DDBJ databases">
        <title>Draft genome sequences of the type strains of six Macrococcus species.</title>
        <authorList>
            <person name="Mazhar S."/>
            <person name="Altermann E."/>
            <person name="Hill C."/>
            <person name="Mcauliffe O."/>
        </authorList>
    </citation>
    <scope>NUCLEOTIDE SEQUENCE [LARGE SCALE GENOMIC DNA]</scope>
    <source>
        <strain evidence="6 7">CCM4811</strain>
    </source>
</reference>
<dbReference type="InterPro" id="IPR000847">
    <property type="entry name" value="LysR_HTH_N"/>
</dbReference>
<dbReference type="PROSITE" id="PS50931">
    <property type="entry name" value="HTH_LYSR"/>
    <property type="match status" value="1"/>
</dbReference>
<dbReference type="EMBL" id="SCWA01000001">
    <property type="protein sequence ID" value="TDL99011.1"/>
    <property type="molecule type" value="Genomic_DNA"/>
</dbReference>
<dbReference type="InterPro" id="IPR005119">
    <property type="entry name" value="LysR_subst-bd"/>
</dbReference>
<gene>
    <name evidence="6" type="ORF">ERX27_00785</name>
</gene>
<dbReference type="Pfam" id="PF03466">
    <property type="entry name" value="LysR_substrate"/>
    <property type="match status" value="1"/>
</dbReference>
<dbReference type="Proteomes" id="UP000295310">
    <property type="component" value="Unassembled WGS sequence"/>
</dbReference>
<dbReference type="RefSeq" id="WP_133430905.1">
    <property type="nucleotide sequence ID" value="NZ_SCWA01000001.1"/>
</dbReference>
<evidence type="ECO:0000313" key="7">
    <source>
        <dbReference type="Proteomes" id="UP000295310"/>
    </source>
</evidence>
<proteinExistence type="inferred from homology"/>
<dbReference type="GO" id="GO:0003700">
    <property type="term" value="F:DNA-binding transcription factor activity"/>
    <property type="evidence" value="ECO:0007669"/>
    <property type="project" value="InterPro"/>
</dbReference>
<evidence type="ECO:0000256" key="1">
    <source>
        <dbReference type="ARBA" id="ARBA00009437"/>
    </source>
</evidence>
<evidence type="ECO:0000259" key="5">
    <source>
        <dbReference type="PROSITE" id="PS50931"/>
    </source>
</evidence>
<keyword evidence="3" id="KW-0238">DNA-binding</keyword>
<name>A0A4R6BGH2_9STAP</name>
<comment type="similarity">
    <text evidence="1">Belongs to the LysR transcriptional regulatory family.</text>
</comment>
<keyword evidence="7" id="KW-1185">Reference proteome</keyword>
<keyword evidence="2" id="KW-0805">Transcription regulation</keyword>
<dbReference type="InterPro" id="IPR036390">
    <property type="entry name" value="WH_DNA-bd_sf"/>
</dbReference>
<dbReference type="Pfam" id="PF00126">
    <property type="entry name" value="HTH_1"/>
    <property type="match status" value="1"/>
</dbReference>
<accession>A0A4R6BGH2</accession>
<dbReference type="Gene3D" id="3.40.190.290">
    <property type="match status" value="1"/>
</dbReference>
<sequence>MKVDDYRLIVTLADAETLRKAAALLYISQPAVSQRLKSIEQEWGTPIFIRTKKKLIVTTHGESIIQHARKMLKEEETLKELIHSSEGVINGKLSIGASSLIGQTILPKVLGRYVELYPQVKIQLQVGSSAQISAHHRDFHVAIIRGTEIMNVTNELFLEDKHYFIYPKAKQHQLDQLPVIEFQADAAYLKEIEEWYTEQFGQVYAPQIRTDQIATCKELLLSGVGMTVLPEIVIGDIDQELFAVELLDAGQAHMTRKTYMSYDHDILSLPQVEAFISLMRQYQ</sequence>
<dbReference type="AlphaFoldDB" id="A0A4R6BGH2"/>
<organism evidence="6 7">
    <name type="scientific">Macrococcus brunensis</name>
    <dbReference type="NCBI Taxonomy" id="198483"/>
    <lineage>
        <taxon>Bacteria</taxon>
        <taxon>Bacillati</taxon>
        <taxon>Bacillota</taxon>
        <taxon>Bacilli</taxon>
        <taxon>Bacillales</taxon>
        <taxon>Staphylococcaceae</taxon>
        <taxon>Macrococcus</taxon>
    </lineage>
</organism>
<dbReference type="GO" id="GO:0000976">
    <property type="term" value="F:transcription cis-regulatory region binding"/>
    <property type="evidence" value="ECO:0007669"/>
    <property type="project" value="TreeGrafter"/>
</dbReference>
<evidence type="ECO:0000313" key="6">
    <source>
        <dbReference type="EMBL" id="TDL99011.1"/>
    </source>
</evidence>
<feature type="domain" description="HTH lysR-type" evidence="5">
    <location>
        <begin position="1"/>
        <end position="58"/>
    </location>
</feature>
<dbReference type="Gene3D" id="1.10.10.10">
    <property type="entry name" value="Winged helix-like DNA-binding domain superfamily/Winged helix DNA-binding domain"/>
    <property type="match status" value="1"/>
</dbReference>
<dbReference type="CDD" id="cd05466">
    <property type="entry name" value="PBP2_LTTR_substrate"/>
    <property type="match status" value="1"/>
</dbReference>
<comment type="caution">
    <text evidence="6">The sequence shown here is derived from an EMBL/GenBank/DDBJ whole genome shotgun (WGS) entry which is preliminary data.</text>
</comment>
<dbReference type="PRINTS" id="PR00039">
    <property type="entry name" value="HTHLYSR"/>
</dbReference>
<dbReference type="OrthoDB" id="107670at2"/>
<evidence type="ECO:0000256" key="4">
    <source>
        <dbReference type="ARBA" id="ARBA00023163"/>
    </source>
</evidence>
<dbReference type="PANTHER" id="PTHR30126:SF78">
    <property type="entry name" value="HTH LYSR-TYPE DOMAIN-CONTAINING PROTEIN"/>
    <property type="match status" value="1"/>
</dbReference>
<dbReference type="InterPro" id="IPR036388">
    <property type="entry name" value="WH-like_DNA-bd_sf"/>
</dbReference>
<evidence type="ECO:0000256" key="2">
    <source>
        <dbReference type="ARBA" id="ARBA00023015"/>
    </source>
</evidence>
<evidence type="ECO:0000256" key="3">
    <source>
        <dbReference type="ARBA" id="ARBA00023125"/>
    </source>
</evidence>
<dbReference type="PANTHER" id="PTHR30126">
    <property type="entry name" value="HTH-TYPE TRANSCRIPTIONAL REGULATOR"/>
    <property type="match status" value="1"/>
</dbReference>
<dbReference type="SUPFAM" id="SSF53850">
    <property type="entry name" value="Periplasmic binding protein-like II"/>
    <property type="match status" value="1"/>
</dbReference>
<keyword evidence="4" id="KW-0804">Transcription</keyword>
<protein>
    <submittedName>
        <fullName evidence="6">LysR family transcriptional regulator</fullName>
    </submittedName>
</protein>